<organism evidence="13 15">
    <name type="scientific">Xanthobacter flavus</name>
    <dbReference type="NCBI Taxonomy" id="281"/>
    <lineage>
        <taxon>Bacteria</taxon>
        <taxon>Pseudomonadati</taxon>
        <taxon>Pseudomonadota</taxon>
        <taxon>Alphaproteobacteria</taxon>
        <taxon>Hyphomicrobiales</taxon>
        <taxon>Xanthobacteraceae</taxon>
        <taxon>Xanthobacter</taxon>
    </lineage>
</organism>
<dbReference type="Pfam" id="PF21082">
    <property type="entry name" value="MS_channel_3rd"/>
    <property type="match status" value="1"/>
</dbReference>
<feature type="domain" description="DUF3772" evidence="11">
    <location>
        <begin position="195"/>
        <end position="256"/>
    </location>
</feature>
<comment type="caution">
    <text evidence="13">The sequence shown here is derived from an EMBL/GenBank/DDBJ whole genome shotgun (WGS) entry which is preliminary data.</text>
</comment>
<evidence type="ECO:0000256" key="8">
    <source>
        <dbReference type="SAM" id="Phobius"/>
    </source>
</evidence>
<feature type="signal peptide" evidence="9">
    <location>
        <begin position="1"/>
        <end position="23"/>
    </location>
</feature>
<feature type="domain" description="Mechanosensitive ion channel MscS C-terminal" evidence="12">
    <location>
        <begin position="770"/>
        <end position="850"/>
    </location>
</feature>
<feature type="transmembrane region" description="Helical" evidence="8">
    <location>
        <begin position="351"/>
        <end position="373"/>
    </location>
</feature>
<feature type="transmembrane region" description="Helical" evidence="8">
    <location>
        <begin position="266"/>
        <end position="287"/>
    </location>
</feature>
<feature type="domain" description="Mechanosensitive ion channel MscS" evidence="10">
    <location>
        <begin position="695"/>
        <end position="761"/>
    </location>
</feature>
<keyword evidence="9" id="KW-0732">Signal</keyword>
<dbReference type="Pfam" id="PF12607">
    <property type="entry name" value="DUF3772"/>
    <property type="match status" value="1"/>
</dbReference>
<dbReference type="AlphaFoldDB" id="A0A9W6CSJ5"/>
<dbReference type="Proteomes" id="UP001245370">
    <property type="component" value="Unassembled WGS sequence"/>
</dbReference>
<sequence length="878" mass="92665">MKVKTSAAFLVALALSVFPLAQAGAQQAASPPAQGQQQGQGQTQGHGQAAPAAATPNAAASPPAAPAAAPAGAPAAGDATPTQPVAKPAPLPPDPTIVAAREKMEAARSALDSIDAALAVEGLRPGDLDELRQRLDPARKDLAAVSDQIAPRVADAESRLNGLGPKPAEGATEEPTIAADRERLTKISADLGAVLKQNRALVLRGDQISDRISSRRRALFTGQLFERVDSIIDPDLWTNAFNALSSEFRALSYFGNDLRAYSVRRLSPLAVIGILLGGIGIMGAVVAGGRLLRKRLRTPPPGEGESFTRLRSAREAMKVLFLNATVAPAAAMAAIAFIGAFEIIPPRAEELVQGIIIAIFIKAIGNAVGRAFLAPNEPWRRLPQLSDTAAALAFRYYSFTVWTLAIAAALNALHRVLFAPVGLTVVTSAIMSLLIAGFISRFLVGAARAEANADTAKETTDPSAIAATGPSQAPPRYIRLFVWVAVFALIGALVAGYISFAAFVAARMVIAAAVLGVLYLLYALIDAFFGEGLSAETHRARMISSMLGLKPERVELIGVLASGLLKLQLFVVAAFLIVGSWGTSTADMMETVERVSFGVRIGNATITLWSVVYAVLMLLVSLAAARGLQKWVSSALLPRTGLEPSLQSSIATIVGYVGTIVAVMVAMGQLGLNLENIALVAGALSVGIGFGLQSIVSNFVSGLILLAERPIRVGDTINVKGEEGYVRRISVRSTEIETFERATVIVPNADLITGMVKNWTHSNTTGRIIVAVTVSYDSDPEEVRDILVGCACDHPQVLQTPPPRVFLMKFADAGIVFELRCVVANVDYALTVKSDLHFQVLSRFRKAHVGMVAQPWAALARAPRDMVPPPPAPPDPLQ</sequence>
<feature type="transmembrane region" description="Helical" evidence="8">
    <location>
        <begin position="480"/>
        <end position="503"/>
    </location>
</feature>
<evidence type="ECO:0000313" key="14">
    <source>
        <dbReference type="EMBL" id="MDR6336010.1"/>
    </source>
</evidence>
<dbReference type="InterPro" id="IPR049278">
    <property type="entry name" value="MS_channel_C"/>
</dbReference>
<protein>
    <submittedName>
        <fullName evidence="13">Cation transporter</fullName>
    </submittedName>
    <submittedName>
        <fullName evidence="14">Small-conductance mechanosensitive channel</fullName>
    </submittedName>
</protein>
<accession>A0A9W6CSJ5</accession>
<dbReference type="PANTHER" id="PTHR30347:SF1">
    <property type="entry name" value="MECHANOSENSITIVE CHANNEL MSCK"/>
    <property type="match status" value="1"/>
</dbReference>
<dbReference type="InterPro" id="IPR006685">
    <property type="entry name" value="MscS_channel_2nd"/>
</dbReference>
<proteinExistence type="inferred from homology"/>
<dbReference type="SUPFAM" id="SSF50182">
    <property type="entry name" value="Sm-like ribonucleoproteins"/>
    <property type="match status" value="1"/>
</dbReference>
<evidence type="ECO:0000313" key="16">
    <source>
        <dbReference type="Proteomes" id="UP001245370"/>
    </source>
</evidence>
<dbReference type="EMBL" id="JAVDPY010000010">
    <property type="protein sequence ID" value="MDR6336010.1"/>
    <property type="molecule type" value="Genomic_DNA"/>
</dbReference>
<evidence type="ECO:0000313" key="15">
    <source>
        <dbReference type="Proteomes" id="UP001144397"/>
    </source>
</evidence>
<dbReference type="InterPro" id="IPR023408">
    <property type="entry name" value="MscS_beta-dom_sf"/>
</dbReference>
<feature type="transmembrane region" description="Helical" evidence="8">
    <location>
        <begin position="509"/>
        <end position="533"/>
    </location>
</feature>
<feature type="transmembrane region" description="Helical" evidence="8">
    <location>
        <begin position="679"/>
        <end position="706"/>
    </location>
</feature>
<dbReference type="InterPro" id="IPR052702">
    <property type="entry name" value="MscS-like_channel"/>
</dbReference>
<feature type="transmembrane region" description="Helical" evidence="8">
    <location>
        <begin position="646"/>
        <end position="667"/>
    </location>
</feature>
<dbReference type="SUPFAM" id="SSF82689">
    <property type="entry name" value="Mechanosensitive channel protein MscS (YggB), C-terminal domain"/>
    <property type="match status" value="1"/>
</dbReference>
<evidence type="ECO:0000256" key="6">
    <source>
        <dbReference type="ARBA" id="ARBA00023136"/>
    </source>
</evidence>
<evidence type="ECO:0000259" key="10">
    <source>
        <dbReference type="Pfam" id="PF00924"/>
    </source>
</evidence>
<dbReference type="GeneID" id="95765408"/>
<evidence type="ECO:0000256" key="9">
    <source>
        <dbReference type="SAM" id="SignalP"/>
    </source>
</evidence>
<evidence type="ECO:0000259" key="12">
    <source>
        <dbReference type="Pfam" id="PF21082"/>
    </source>
</evidence>
<feature type="chain" id="PRO_5040733245" evidence="9">
    <location>
        <begin position="24"/>
        <end position="878"/>
    </location>
</feature>
<feature type="transmembrane region" description="Helical" evidence="8">
    <location>
        <begin position="319"/>
        <end position="339"/>
    </location>
</feature>
<dbReference type="Proteomes" id="UP001144397">
    <property type="component" value="Unassembled WGS sequence"/>
</dbReference>
<evidence type="ECO:0000256" key="4">
    <source>
        <dbReference type="ARBA" id="ARBA00022692"/>
    </source>
</evidence>
<dbReference type="Gene3D" id="1.10.287.1260">
    <property type="match status" value="1"/>
</dbReference>
<evidence type="ECO:0000256" key="3">
    <source>
        <dbReference type="ARBA" id="ARBA00022475"/>
    </source>
</evidence>
<feature type="region of interest" description="Disordered" evidence="7">
    <location>
        <begin position="24"/>
        <end position="95"/>
    </location>
</feature>
<dbReference type="RefSeq" id="WP_281809675.1">
    <property type="nucleotide sequence ID" value="NZ_BSDO01000009.1"/>
</dbReference>
<dbReference type="PANTHER" id="PTHR30347">
    <property type="entry name" value="POTASSIUM CHANNEL RELATED"/>
    <property type="match status" value="1"/>
</dbReference>
<dbReference type="Pfam" id="PF00924">
    <property type="entry name" value="MS_channel_2nd"/>
    <property type="match status" value="1"/>
</dbReference>
<evidence type="ECO:0000256" key="2">
    <source>
        <dbReference type="ARBA" id="ARBA00008017"/>
    </source>
</evidence>
<dbReference type="InterPro" id="IPR022249">
    <property type="entry name" value="DUF3772"/>
</dbReference>
<reference evidence="13" key="1">
    <citation type="submission" date="2022-12" db="EMBL/GenBank/DDBJ databases">
        <title>Reference genome sequencing for broad-spectrum identification of bacterial and archaeal isolates by mass spectrometry.</title>
        <authorList>
            <person name="Sekiguchi Y."/>
            <person name="Tourlousse D.M."/>
        </authorList>
    </citation>
    <scope>NUCLEOTIDE SEQUENCE</scope>
    <source>
        <strain evidence="13">301</strain>
    </source>
</reference>
<keyword evidence="16" id="KW-1185">Reference proteome</keyword>
<feature type="transmembrane region" description="Helical" evidence="8">
    <location>
        <begin position="419"/>
        <end position="439"/>
    </location>
</feature>
<keyword evidence="4 8" id="KW-0812">Transmembrane</keyword>
<feature type="transmembrane region" description="Helical" evidence="8">
    <location>
        <begin position="394"/>
        <end position="413"/>
    </location>
</feature>
<evidence type="ECO:0000259" key="11">
    <source>
        <dbReference type="Pfam" id="PF12607"/>
    </source>
</evidence>
<name>A0A9W6CSJ5_XANFL</name>
<dbReference type="InterPro" id="IPR010920">
    <property type="entry name" value="LSM_dom_sf"/>
</dbReference>
<keyword evidence="5 8" id="KW-1133">Transmembrane helix</keyword>
<gene>
    <name evidence="14" type="ORF">GGQ86_004508</name>
    <name evidence="13" type="ORF">XFLAVUS301_46390</name>
</gene>
<evidence type="ECO:0000313" key="13">
    <source>
        <dbReference type="EMBL" id="GLI24965.1"/>
    </source>
</evidence>
<dbReference type="Gene3D" id="3.30.70.100">
    <property type="match status" value="1"/>
</dbReference>
<keyword evidence="6 8" id="KW-0472">Membrane</keyword>
<evidence type="ECO:0000256" key="1">
    <source>
        <dbReference type="ARBA" id="ARBA00004651"/>
    </source>
</evidence>
<reference evidence="14 16" key="2">
    <citation type="submission" date="2023-07" db="EMBL/GenBank/DDBJ databases">
        <title>Genomic Encyclopedia of Type Strains, Phase IV (KMG-IV): sequencing the most valuable type-strain genomes for metagenomic binning, comparative biology and taxonomic classification.</title>
        <authorList>
            <person name="Goeker M."/>
        </authorList>
    </citation>
    <scope>NUCLEOTIDE SEQUENCE [LARGE SCALE GENOMIC DNA]</scope>
    <source>
        <strain evidence="14 16">DSM 338</strain>
    </source>
</reference>
<dbReference type="EMBL" id="BSDO01000009">
    <property type="protein sequence ID" value="GLI24965.1"/>
    <property type="molecule type" value="Genomic_DNA"/>
</dbReference>
<dbReference type="SUPFAM" id="SSF82861">
    <property type="entry name" value="Mechanosensitive channel protein MscS (YggB), transmembrane region"/>
    <property type="match status" value="1"/>
</dbReference>
<evidence type="ECO:0000256" key="7">
    <source>
        <dbReference type="SAM" id="MobiDB-lite"/>
    </source>
</evidence>
<dbReference type="Gene3D" id="2.30.30.60">
    <property type="match status" value="1"/>
</dbReference>
<feature type="transmembrane region" description="Helical" evidence="8">
    <location>
        <begin position="554"/>
        <end position="581"/>
    </location>
</feature>
<keyword evidence="3" id="KW-1003">Cell membrane</keyword>
<dbReference type="GO" id="GO:0008381">
    <property type="term" value="F:mechanosensitive monoatomic ion channel activity"/>
    <property type="evidence" value="ECO:0007669"/>
    <property type="project" value="UniProtKB-ARBA"/>
</dbReference>
<evidence type="ECO:0000256" key="5">
    <source>
        <dbReference type="ARBA" id="ARBA00022989"/>
    </source>
</evidence>
<dbReference type="InterPro" id="IPR011014">
    <property type="entry name" value="MscS_channel_TM-2"/>
</dbReference>
<feature type="transmembrane region" description="Helical" evidence="8">
    <location>
        <begin position="601"/>
        <end position="625"/>
    </location>
</feature>
<dbReference type="InterPro" id="IPR011066">
    <property type="entry name" value="MscS_channel_C_sf"/>
</dbReference>
<feature type="compositionally biased region" description="Low complexity" evidence="7">
    <location>
        <begin position="24"/>
        <end position="86"/>
    </location>
</feature>
<dbReference type="GO" id="GO:0005886">
    <property type="term" value="C:plasma membrane"/>
    <property type="evidence" value="ECO:0007669"/>
    <property type="project" value="UniProtKB-SubCell"/>
</dbReference>
<comment type="similarity">
    <text evidence="2">Belongs to the MscS (TC 1.A.23) family.</text>
</comment>
<comment type="subcellular location">
    <subcellularLocation>
        <location evidence="1">Cell membrane</location>
        <topology evidence="1">Multi-pass membrane protein</topology>
    </subcellularLocation>
</comment>